<evidence type="ECO:0000313" key="1">
    <source>
        <dbReference type="EMBL" id="CAD8128961.1"/>
    </source>
</evidence>
<evidence type="ECO:0000313" key="2">
    <source>
        <dbReference type="Proteomes" id="UP000692954"/>
    </source>
</evidence>
<protein>
    <submittedName>
        <fullName evidence="1">Uncharacterized protein</fullName>
    </submittedName>
</protein>
<dbReference type="Proteomes" id="UP000692954">
    <property type="component" value="Unassembled WGS sequence"/>
</dbReference>
<proteinExistence type="predicted"/>
<organism evidence="1 2">
    <name type="scientific">Paramecium sonneborni</name>
    <dbReference type="NCBI Taxonomy" id="65129"/>
    <lineage>
        <taxon>Eukaryota</taxon>
        <taxon>Sar</taxon>
        <taxon>Alveolata</taxon>
        <taxon>Ciliophora</taxon>
        <taxon>Intramacronucleata</taxon>
        <taxon>Oligohymenophorea</taxon>
        <taxon>Peniculida</taxon>
        <taxon>Parameciidae</taxon>
        <taxon>Paramecium</taxon>
    </lineage>
</organism>
<keyword evidence="2" id="KW-1185">Reference proteome</keyword>
<reference evidence="1" key="1">
    <citation type="submission" date="2021-01" db="EMBL/GenBank/DDBJ databases">
        <authorList>
            <consortium name="Genoscope - CEA"/>
            <person name="William W."/>
        </authorList>
    </citation>
    <scope>NUCLEOTIDE SEQUENCE</scope>
</reference>
<comment type="caution">
    <text evidence="1">The sequence shown here is derived from an EMBL/GenBank/DDBJ whole genome shotgun (WGS) entry which is preliminary data.</text>
</comment>
<dbReference type="AlphaFoldDB" id="A0A8S1RK27"/>
<name>A0A8S1RK27_9CILI</name>
<accession>A0A8S1RK27</accession>
<sequence length="55" mass="6426">MTTISIIQIIIITLLIRSKTHCIIIYKFDCNLQVIQFKSHYKHLISTGQQPSMLH</sequence>
<gene>
    <name evidence="1" type="ORF">PSON_ATCC_30995.1.T2010024</name>
</gene>
<dbReference type="EMBL" id="CAJJDN010000201">
    <property type="protein sequence ID" value="CAD8128961.1"/>
    <property type="molecule type" value="Genomic_DNA"/>
</dbReference>